<sequence>MMINTLIHVTRTTYLQVSHTVCGIGLVVLGNWISGLSLNSNT</sequence>
<keyword evidence="1" id="KW-0472">Membrane</keyword>
<accession>A0A484I607</accession>
<feature type="transmembrane region" description="Helical" evidence="1">
    <location>
        <begin position="12"/>
        <end position="33"/>
    </location>
</feature>
<keyword evidence="1" id="KW-1133">Transmembrane helix</keyword>
<evidence type="ECO:0000256" key="1">
    <source>
        <dbReference type="SAM" id="Phobius"/>
    </source>
</evidence>
<evidence type="ECO:0000313" key="2">
    <source>
        <dbReference type="EMBL" id="VFJ13159.1"/>
    </source>
</evidence>
<proteinExistence type="predicted"/>
<protein>
    <submittedName>
        <fullName evidence="2">Uncharacterized protein</fullName>
    </submittedName>
</protein>
<evidence type="ECO:0000313" key="3">
    <source>
        <dbReference type="Proteomes" id="UP000294299"/>
    </source>
</evidence>
<name>A0A484I607_9ARCH</name>
<reference evidence="2 3" key="1">
    <citation type="submission" date="2019-02" db="EMBL/GenBank/DDBJ databases">
        <authorList>
            <person name="Lehtovirta-Morley E L."/>
        </authorList>
    </citation>
    <scope>NUCLEOTIDE SEQUENCE [LARGE SCALE GENOMIC DNA]</scope>
    <source>
        <strain evidence="2">NFRAN1</strain>
    </source>
</reference>
<dbReference type="EMBL" id="LR216287">
    <property type="protein sequence ID" value="VFJ13159.1"/>
    <property type="molecule type" value="Genomic_DNA"/>
</dbReference>
<keyword evidence="1" id="KW-0812">Transmembrane</keyword>
<keyword evidence="3" id="KW-1185">Reference proteome</keyword>
<dbReference type="AlphaFoldDB" id="A0A484I607"/>
<organism evidence="2 3">
    <name type="scientific">Candidatus Nitrosocosmicus franklandianus</name>
    <dbReference type="NCBI Taxonomy" id="1798806"/>
    <lineage>
        <taxon>Archaea</taxon>
        <taxon>Nitrososphaerota</taxon>
        <taxon>Nitrososphaeria</taxon>
        <taxon>Nitrososphaerales</taxon>
        <taxon>Nitrososphaeraceae</taxon>
        <taxon>Candidatus Nitrosocosmicus</taxon>
    </lineage>
</organism>
<dbReference type="KEGG" id="nfn:NFRAN_0837"/>
<dbReference type="Proteomes" id="UP000294299">
    <property type="component" value="Chromosome NFRAN"/>
</dbReference>
<gene>
    <name evidence="2" type="ORF">NFRAN_0837</name>
</gene>